<accession>A0A3D9ZLY2</accession>
<organism evidence="1 2">
    <name type="scientific">Asanoa ferruginea</name>
    <dbReference type="NCBI Taxonomy" id="53367"/>
    <lineage>
        <taxon>Bacteria</taxon>
        <taxon>Bacillati</taxon>
        <taxon>Actinomycetota</taxon>
        <taxon>Actinomycetes</taxon>
        <taxon>Micromonosporales</taxon>
        <taxon>Micromonosporaceae</taxon>
        <taxon>Asanoa</taxon>
    </lineage>
</organism>
<keyword evidence="2" id="KW-1185">Reference proteome</keyword>
<dbReference type="EMBL" id="QUMQ01000001">
    <property type="protein sequence ID" value="REF97522.1"/>
    <property type="molecule type" value="Genomic_DNA"/>
</dbReference>
<name>A0A3D9ZLY2_9ACTN</name>
<sequence>MDSVARWIIIEAHHHPRREHLTDFELGIKLGALDYFLRHDETGELYQVVAIHISGDFRFQQDEIELTLSRLGNRMCAST</sequence>
<gene>
    <name evidence="1" type="ORF">DFJ67_3523</name>
</gene>
<dbReference type="AlphaFoldDB" id="A0A3D9ZLY2"/>
<reference evidence="1 2" key="1">
    <citation type="submission" date="2018-08" db="EMBL/GenBank/DDBJ databases">
        <title>Sequencing the genomes of 1000 actinobacteria strains.</title>
        <authorList>
            <person name="Klenk H.-P."/>
        </authorList>
    </citation>
    <scope>NUCLEOTIDE SEQUENCE [LARGE SCALE GENOMIC DNA]</scope>
    <source>
        <strain evidence="1 2">DSM 44099</strain>
    </source>
</reference>
<evidence type="ECO:0000313" key="1">
    <source>
        <dbReference type="EMBL" id="REF97522.1"/>
    </source>
</evidence>
<dbReference type="Proteomes" id="UP000256913">
    <property type="component" value="Unassembled WGS sequence"/>
</dbReference>
<proteinExistence type="predicted"/>
<comment type="caution">
    <text evidence="1">The sequence shown here is derived from an EMBL/GenBank/DDBJ whole genome shotgun (WGS) entry which is preliminary data.</text>
</comment>
<evidence type="ECO:0000313" key="2">
    <source>
        <dbReference type="Proteomes" id="UP000256913"/>
    </source>
</evidence>
<protein>
    <submittedName>
        <fullName evidence="1">Uncharacterized protein</fullName>
    </submittedName>
</protein>